<dbReference type="EMBL" id="WIUZ02000006">
    <property type="protein sequence ID" value="KAF9786167.1"/>
    <property type="molecule type" value="Genomic_DNA"/>
</dbReference>
<dbReference type="Proteomes" id="UP000736335">
    <property type="component" value="Unassembled WGS sequence"/>
</dbReference>
<name>A0A9P6HFX7_9AGAM</name>
<dbReference type="AlphaFoldDB" id="A0A9P6HFX7"/>
<protein>
    <recommendedName>
        <fullName evidence="3">F-box domain-containing protein</fullName>
    </recommendedName>
</protein>
<keyword evidence="2" id="KW-1185">Reference proteome</keyword>
<accession>A0A9P6HFX7</accession>
<reference evidence="1" key="1">
    <citation type="journal article" date="2020" name="Nat. Commun.">
        <title>Large-scale genome sequencing of mycorrhizal fungi provides insights into the early evolution of symbiotic traits.</title>
        <authorList>
            <person name="Miyauchi S."/>
            <person name="Kiss E."/>
            <person name="Kuo A."/>
            <person name="Drula E."/>
            <person name="Kohler A."/>
            <person name="Sanchez-Garcia M."/>
            <person name="Morin E."/>
            <person name="Andreopoulos B."/>
            <person name="Barry K.W."/>
            <person name="Bonito G."/>
            <person name="Buee M."/>
            <person name="Carver A."/>
            <person name="Chen C."/>
            <person name="Cichocki N."/>
            <person name="Clum A."/>
            <person name="Culley D."/>
            <person name="Crous P.W."/>
            <person name="Fauchery L."/>
            <person name="Girlanda M."/>
            <person name="Hayes R.D."/>
            <person name="Keri Z."/>
            <person name="LaButti K."/>
            <person name="Lipzen A."/>
            <person name="Lombard V."/>
            <person name="Magnuson J."/>
            <person name="Maillard F."/>
            <person name="Murat C."/>
            <person name="Nolan M."/>
            <person name="Ohm R.A."/>
            <person name="Pangilinan J."/>
            <person name="Pereira M.F."/>
            <person name="Perotto S."/>
            <person name="Peter M."/>
            <person name="Pfister S."/>
            <person name="Riley R."/>
            <person name="Sitrit Y."/>
            <person name="Stielow J.B."/>
            <person name="Szollosi G."/>
            <person name="Zifcakova L."/>
            <person name="Stursova M."/>
            <person name="Spatafora J.W."/>
            <person name="Tedersoo L."/>
            <person name="Vaario L.M."/>
            <person name="Yamada A."/>
            <person name="Yan M."/>
            <person name="Wang P."/>
            <person name="Xu J."/>
            <person name="Bruns T."/>
            <person name="Baldrian P."/>
            <person name="Vilgalys R."/>
            <person name="Dunand C."/>
            <person name="Henrissat B."/>
            <person name="Grigoriev I.V."/>
            <person name="Hibbett D."/>
            <person name="Nagy L.G."/>
            <person name="Martin F.M."/>
        </authorList>
    </citation>
    <scope>NUCLEOTIDE SEQUENCE</scope>
    <source>
        <strain evidence="1">UH-Tt-Lm1</strain>
    </source>
</reference>
<evidence type="ECO:0000313" key="1">
    <source>
        <dbReference type="EMBL" id="KAF9786167.1"/>
    </source>
</evidence>
<evidence type="ECO:0008006" key="3">
    <source>
        <dbReference type="Google" id="ProtNLM"/>
    </source>
</evidence>
<reference evidence="1" key="2">
    <citation type="submission" date="2020-11" db="EMBL/GenBank/DDBJ databases">
        <authorList>
            <consortium name="DOE Joint Genome Institute"/>
            <person name="Kuo A."/>
            <person name="Miyauchi S."/>
            <person name="Kiss E."/>
            <person name="Drula E."/>
            <person name="Kohler A."/>
            <person name="Sanchez-Garcia M."/>
            <person name="Andreopoulos B."/>
            <person name="Barry K.W."/>
            <person name="Bonito G."/>
            <person name="Buee M."/>
            <person name="Carver A."/>
            <person name="Chen C."/>
            <person name="Cichocki N."/>
            <person name="Clum A."/>
            <person name="Culley D."/>
            <person name="Crous P.W."/>
            <person name="Fauchery L."/>
            <person name="Girlanda M."/>
            <person name="Hayes R."/>
            <person name="Keri Z."/>
            <person name="Labutti K."/>
            <person name="Lipzen A."/>
            <person name="Lombard V."/>
            <person name="Magnuson J."/>
            <person name="Maillard F."/>
            <person name="Morin E."/>
            <person name="Murat C."/>
            <person name="Nolan M."/>
            <person name="Ohm R."/>
            <person name="Pangilinan J."/>
            <person name="Pereira M."/>
            <person name="Perotto S."/>
            <person name="Peter M."/>
            <person name="Riley R."/>
            <person name="Sitrit Y."/>
            <person name="Stielow B."/>
            <person name="Szollosi G."/>
            <person name="Zifcakova L."/>
            <person name="Stursova M."/>
            <person name="Spatafora J.W."/>
            <person name="Tedersoo L."/>
            <person name="Vaario L.-M."/>
            <person name="Yamada A."/>
            <person name="Yan M."/>
            <person name="Wang P."/>
            <person name="Xu J."/>
            <person name="Bruns T."/>
            <person name="Baldrian P."/>
            <person name="Vilgalys R."/>
            <person name="Henrissat B."/>
            <person name="Grigoriev I.V."/>
            <person name="Hibbett D."/>
            <person name="Nagy L.G."/>
            <person name="Martin F.M."/>
        </authorList>
    </citation>
    <scope>NUCLEOTIDE SEQUENCE</scope>
    <source>
        <strain evidence="1">UH-Tt-Lm1</strain>
    </source>
</reference>
<evidence type="ECO:0000313" key="2">
    <source>
        <dbReference type="Proteomes" id="UP000736335"/>
    </source>
</evidence>
<dbReference type="OrthoDB" id="3232644at2759"/>
<sequence length="434" mass="49332">MSAEATRPETDSHHIDFDPEVQWPEINQILVRKLRFDIEKSPQLPVEVWLLIFQLATEVPFAFLPRTESPFDLPSHPNPKEMTTELSRSLKAKHHLALVCRSWNEIATPFLYGAVLLRSTRGVTAAWNTFCDSAESDTGVLLGHHVKRIDISLRDLQMYHPGFDRERERMTERISDILQRLPNLSVFSMRTQVYSGDATAFAEALTYTSANTLHTIEWEGINKPCDRFCHSGAPWAKLVSSCPNLKSFDGPACWIFPTALHPDARLSHLSITHDDIEAWEAQPDPPTPLHIRYVSPGGRHITHINTRACFSRAISLDVDFRSQDDLNRLLTQSPNLSQLVLRASWPLMQGLTLDPSITHLGLSVYEKQTTLLYVVKGLGRMADWKIPGVKTLRLMSRHTLLEGENLQMKRVQKALQKIREAGLVLENWEGKPFV</sequence>
<gene>
    <name evidence="1" type="ORF">BJ322DRAFT_772676</name>
</gene>
<comment type="caution">
    <text evidence="1">The sequence shown here is derived from an EMBL/GenBank/DDBJ whole genome shotgun (WGS) entry which is preliminary data.</text>
</comment>
<organism evidence="1 2">
    <name type="scientific">Thelephora terrestris</name>
    <dbReference type="NCBI Taxonomy" id="56493"/>
    <lineage>
        <taxon>Eukaryota</taxon>
        <taxon>Fungi</taxon>
        <taxon>Dikarya</taxon>
        <taxon>Basidiomycota</taxon>
        <taxon>Agaricomycotina</taxon>
        <taxon>Agaricomycetes</taxon>
        <taxon>Thelephorales</taxon>
        <taxon>Thelephoraceae</taxon>
        <taxon>Thelephora</taxon>
    </lineage>
</organism>
<proteinExistence type="predicted"/>